<feature type="DNA-binding region" description="Homeobox" evidence="5">
    <location>
        <begin position="113"/>
        <end position="172"/>
    </location>
</feature>
<protein>
    <recommendedName>
        <fullName evidence="8">Homeobox domain-containing protein</fullName>
    </recommendedName>
</protein>
<sequence>MLQQFTTNSFELYLRTWPRSSAFRRPERHEKAPATKSFMIDDILKRVEPAKKSKEYSELSYIWSGHMPTFSLYQANMDKLDAYATQQASQRKTEVVCPIPKYFRAFLHDSRRFRRTRTVFTRAQLHELEERFEREKYLSTHGRKDFARQLKLTPLQVKTWFQNRRMKWKKEMLRKDPNAVTTRAKGRPKKDEF</sequence>
<evidence type="ECO:0000256" key="2">
    <source>
        <dbReference type="ARBA" id="ARBA00023125"/>
    </source>
</evidence>
<dbReference type="CDD" id="cd00086">
    <property type="entry name" value="homeodomain"/>
    <property type="match status" value="1"/>
</dbReference>
<evidence type="ECO:0000259" key="8">
    <source>
        <dbReference type="PROSITE" id="PS50071"/>
    </source>
</evidence>
<keyword evidence="4 5" id="KW-0539">Nucleus</keyword>
<evidence type="ECO:0000313" key="10">
    <source>
        <dbReference type="Proteomes" id="UP001159427"/>
    </source>
</evidence>
<gene>
    <name evidence="9" type="ORF">PEVE_00033838</name>
</gene>
<feature type="region of interest" description="Disordered" evidence="7">
    <location>
        <begin position="173"/>
        <end position="193"/>
    </location>
</feature>
<evidence type="ECO:0000256" key="7">
    <source>
        <dbReference type="SAM" id="MobiDB-lite"/>
    </source>
</evidence>
<proteinExistence type="predicted"/>
<dbReference type="Gene3D" id="1.10.10.60">
    <property type="entry name" value="Homeodomain-like"/>
    <property type="match status" value="1"/>
</dbReference>
<reference evidence="9 10" key="1">
    <citation type="submission" date="2022-05" db="EMBL/GenBank/DDBJ databases">
        <authorList>
            <consortium name="Genoscope - CEA"/>
            <person name="William W."/>
        </authorList>
    </citation>
    <scope>NUCLEOTIDE SEQUENCE [LARGE SCALE GENOMIC DNA]</scope>
</reference>
<dbReference type="PROSITE" id="PS50071">
    <property type="entry name" value="HOMEOBOX_2"/>
    <property type="match status" value="1"/>
</dbReference>
<name>A0ABN8T0T4_9CNID</name>
<dbReference type="InterPro" id="IPR017970">
    <property type="entry name" value="Homeobox_CS"/>
</dbReference>
<dbReference type="EMBL" id="CALNXI010005055">
    <property type="protein sequence ID" value="CAH3196885.1"/>
    <property type="molecule type" value="Genomic_DNA"/>
</dbReference>
<dbReference type="SUPFAM" id="SSF46689">
    <property type="entry name" value="Homeodomain-like"/>
    <property type="match status" value="1"/>
</dbReference>
<feature type="domain" description="Homeobox" evidence="8">
    <location>
        <begin position="111"/>
        <end position="171"/>
    </location>
</feature>
<keyword evidence="2 5" id="KW-0238">DNA-binding</keyword>
<dbReference type="InterPro" id="IPR001356">
    <property type="entry name" value="HD"/>
</dbReference>
<dbReference type="InterPro" id="IPR009057">
    <property type="entry name" value="Homeodomain-like_sf"/>
</dbReference>
<comment type="subcellular location">
    <subcellularLocation>
        <location evidence="1 5 6">Nucleus</location>
    </subcellularLocation>
</comment>
<dbReference type="PROSITE" id="PS00027">
    <property type="entry name" value="HOMEOBOX_1"/>
    <property type="match status" value="1"/>
</dbReference>
<evidence type="ECO:0000256" key="1">
    <source>
        <dbReference type="ARBA" id="ARBA00004123"/>
    </source>
</evidence>
<keyword evidence="3 5" id="KW-0371">Homeobox</keyword>
<comment type="caution">
    <text evidence="9">The sequence shown here is derived from an EMBL/GenBank/DDBJ whole genome shotgun (WGS) entry which is preliminary data.</text>
</comment>
<feature type="compositionally biased region" description="Basic residues" evidence="7">
    <location>
        <begin position="184"/>
        <end position="193"/>
    </location>
</feature>
<dbReference type="PANTHER" id="PTHR24333:SF11">
    <property type="entry name" value="HOMEOBOX PROTEIN BARH-LIKE 1B"/>
    <property type="match status" value="1"/>
</dbReference>
<evidence type="ECO:0000313" key="9">
    <source>
        <dbReference type="EMBL" id="CAH3196885.1"/>
    </source>
</evidence>
<dbReference type="Pfam" id="PF00046">
    <property type="entry name" value="Homeodomain"/>
    <property type="match status" value="1"/>
</dbReference>
<dbReference type="InterPro" id="IPR050848">
    <property type="entry name" value="Homeobox_TF"/>
</dbReference>
<dbReference type="PANTHER" id="PTHR24333">
    <property type="entry name" value="HOMEO BOX HB9 LIKE A-RELATED"/>
    <property type="match status" value="1"/>
</dbReference>
<evidence type="ECO:0000256" key="5">
    <source>
        <dbReference type="PROSITE-ProRule" id="PRU00108"/>
    </source>
</evidence>
<evidence type="ECO:0000256" key="4">
    <source>
        <dbReference type="ARBA" id="ARBA00023242"/>
    </source>
</evidence>
<evidence type="ECO:0000256" key="6">
    <source>
        <dbReference type="RuleBase" id="RU000682"/>
    </source>
</evidence>
<organism evidence="9 10">
    <name type="scientific">Porites evermanni</name>
    <dbReference type="NCBI Taxonomy" id="104178"/>
    <lineage>
        <taxon>Eukaryota</taxon>
        <taxon>Metazoa</taxon>
        <taxon>Cnidaria</taxon>
        <taxon>Anthozoa</taxon>
        <taxon>Hexacorallia</taxon>
        <taxon>Scleractinia</taxon>
        <taxon>Fungiina</taxon>
        <taxon>Poritidae</taxon>
        <taxon>Porites</taxon>
    </lineage>
</organism>
<evidence type="ECO:0000256" key="3">
    <source>
        <dbReference type="ARBA" id="ARBA00023155"/>
    </source>
</evidence>
<keyword evidence="10" id="KW-1185">Reference proteome</keyword>
<accession>A0ABN8T0T4</accession>
<dbReference type="SMART" id="SM00389">
    <property type="entry name" value="HOX"/>
    <property type="match status" value="1"/>
</dbReference>
<dbReference type="Proteomes" id="UP001159427">
    <property type="component" value="Unassembled WGS sequence"/>
</dbReference>